<dbReference type="EMBL" id="JBHUON010000001">
    <property type="protein sequence ID" value="MFD2863198.1"/>
    <property type="molecule type" value="Genomic_DNA"/>
</dbReference>
<dbReference type="RefSeq" id="WP_377122360.1">
    <property type="nucleotide sequence ID" value="NZ_JBHUON010000001.1"/>
</dbReference>
<sequence length="278" mass="30387">MKIYKQLLTGLCLLLAFTSCSKKTDIAPAYNENVLASFSVEFDNIVGDRTLTFNNTASPYTNAAGEKFTISLVQYFISNIKVSKADGTTYTVKQDSSYFLIKSADRSTRFAKVKVPEGDYTKVTFTIGVDSLRSTMDISKRTGVLDPSGGHDGGMYWGWNSGYIFFRMEGNADAISNDVSGDPTGKKAFRYHIGGFGGYSAPTINNIRTVTVDLTAGGVAKVRKDRQSNVHLLVDLIRVFNGKNPFSIAAHPSVMFSDFSTSVSANLPGLFKHDHTEN</sequence>
<proteinExistence type="predicted"/>
<reference evidence="4" key="1">
    <citation type="journal article" date="2019" name="Int. J. Syst. Evol. Microbiol.">
        <title>The Global Catalogue of Microorganisms (GCM) 10K type strain sequencing project: providing services to taxonomists for standard genome sequencing and annotation.</title>
        <authorList>
            <consortium name="The Broad Institute Genomics Platform"/>
            <consortium name="The Broad Institute Genome Sequencing Center for Infectious Disease"/>
            <person name="Wu L."/>
            <person name="Ma J."/>
        </authorList>
    </citation>
    <scope>NUCLEOTIDE SEQUENCE [LARGE SCALE GENOMIC DNA]</scope>
    <source>
        <strain evidence="4">KCTC 52232</strain>
    </source>
</reference>
<feature type="signal peptide" evidence="1">
    <location>
        <begin position="1"/>
        <end position="21"/>
    </location>
</feature>
<keyword evidence="4" id="KW-1185">Reference proteome</keyword>
<dbReference type="PROSITE" id="PS51257">
    <property type="entry name" value="PROKAR_LIPOPROTEIN"/>
    <property type="match status" value="1"/>
</dbReference>
<feature type="domain" description="Copper-binding protein MbnP-like" evidence="2">
    <location>
        <begin position="37"/>
        <end position="255"/>
    </location>
</feature>
<dbReference type="InterPro" id="IPR046863">
    <property type="entry name" value="MbnP-like_dom"/>
</dbReference>
<evidence type="ECO:0000256" key="1">
    <source>
        <dbReference type="SAM" id="SignalP"/>
    </source>
</evidence>
<evidence type="ECO:0000313" key="3">
    <source>
        <dbReference type="EMBL" id="MFD2863198.1"/>
    </source>
</evidence>
<evidence type="ECO:0000313" key="4">
    <source>
        <dbReference type="Proteomes" id="UP001597601"/>
    </source>
</evidence>
<evidence type="ECO:0000259" key="2">
    <source>
        <dbReference type="Pfam" id="PF20243"/>
    </source>
</evidence>
<accession>A0ABW5XJN3</accession>
<comment type="caution">
    <text evidence="3">The sequence shown here is derived from an EMBL/GenBank/DDBJ whole genome shotgun (WGS) entry which is preliminary data.</text>
</comment>
<name>A0ABW5XJN3_9SPHI</name>
<protein>
    <submittedName>
        <fullName evidence="3">MbnP family protein</fullName>
    </submittedName>
</protein>
<feature type="chain" id="PRO_5046715966" evidence="1">
    <location>
        <begin position="22"/>
        <end position="278"/>
    </location>
</feature>
<keyword evidence="1" id="KW-0732">Signal</keyword>
<dbReference type="Pfam" id="PF20243">
    <property type="entry name" value="MbnP"/>
    <property type="match status" value="1"/>
</dbReference>
<gene>
    <name evidence="3" type="ORF">ACFSYC_00740</name>
</gene>
<organism evidence="3 4">
    <name type="scientific">Mucilaginibacter antarcticus</name>
    <dbReference type="NCBI Taxonomy" id="1855725"/>
    <lineage>
        <taxon>Bacteria</taxon>
        <taxon>Pseudomonadati</taxon>
        <taxon>Bacteroidota</taxon>
        <taxon>Sphingobacteriia</taxon>
        <taxon>Sphingobacteriales</taxon>
        <taxon>Sphingobacteriaceae</taxon>
        <taxon>Mucilaginibacter</taxon>
    </lineage>
</organism>
<dbReference type="Proteomes" id="UP001597601">
    <property type="component" value="Unassembled WGS sequence"/>
</dbReference>